<evidence type="ECO:0000256" key="3">
    <source>
        <dbReference type="ARBA" id="ARBA00022475"/>
    </source>
</evidence>
<name>A0ABV7AF54_9RHOB</name>
<protein>
    <recommendedName>
        <fullName evidence="2">Parvulin-like PPIase</fullName>
    </recommendedName>
    <alternativeName>
        <fullName evidence="9">Peptidyl-prolyl cis-trans isomerase plp</fullName>
    </alternativeName>
    <alternativeName>
        <fullName evidence="12">Periplasmic chaperone PpiD</fullName>
    </alternativeName>
    <alternativeName>
        <fullName evidence="13">Periplasmic folding chaperone</fullName>
    </alternativeName>
    <alternativeName>
        <fullName evidence="10">Rotamase plp</fullName>
    </alternativeName>
</protein>
<evidence type="ECO:0000256" key="5">
    <source>
        <dbReference type="ARBA" id="ARBA00022692"/>
    </source>
</evidence>
<dbReference type="SUPFAM" id="SSF109998">
    <property type="entry name" value="Triger factor/SurA peptide-binding domain-like"/>
    <property type="match status" value="1"/>
</dbReference>
<reference evidence="18" key="1">
    <citation type="journal article" date="2019" name="Int. J. Syst. Evol. Microbiol.">
        <title>The Global Catalogue of Microorganisms (GCM) 10K type strain sequencing project: providing services to taxonomists for standard genome sequencing and annotation.</title>
        <authorList>
            <consortium name="The Broad Institute Genomics Platform"/>
            <consortium name="The Broad Institute Genome Sequencing Center for Infectious Disease"/>
            <person name="Wu L."/>
            <person name="Ma J."/>
        </authorList>
    </citation>
    <scope>NUCLEOTIDE SEQUENCE [LARGE SCALE GENOMIC DNA]</scope>
    <source>
        <strain evidence="18">KCTC 62192</strain>
    </source>
</reference>
<evidence type="ECO:0000313" key="17">
    <source>
        <dbReference type="EMBL" id="MFC2967563.1"/>
    </source>
</evidence>
<dbReference type="Gene3D" id="1.10.4030.10">
    <property type="entry name" value="Porin chaperone SurA, peptide-binding domain"/>
    <property type="match status" value="1"/>
</dbReference>
<evidence type="ECO:0000256" key="11">
    <source>
        <dbReference type="ARBA" id="ARBA00038408"/>
    </source>
</evidence>
<dbReference type="Pfam" id="PF13145">
    <property type="entry name" value="Rotamase_2"/>
    <property type="match status" value="1"/>
</dbReference>
<keyword evidence="18" id="KW-1185">Reference proteome</keyword>
<evidence type="ECO:0000256" key="13">
    <source>
        <dbReference type="ARBA" id="ARBA00042775"/>
    </source>
</evidence>
<evidence type="ECO:0000259" key="16">
    <source>
        <dbReference type="Pfam" id="PF13145"/>
    </source>
</evidence>
<evidence type="ECO:0000256" key="9">
    <source>
        <dbReference type="ARBA" id="ARBA00030642"/>
    </source>
</evidence>
<evidence type="ECO:0000256" key="12">
    <source>
        <dbReference type="ARBA" id="ARBA00040743"/>
    </source>
</evidence>
<keyword evidence="5 15" id="KW-0812">Transmembrane</keyword>
<dbReference type="Gene3D" id="3.10.50.40">
    <property type="match status" value="1"/>
</dbReference>
<evidence type="ECO:0000256" key="1">
    <source>
        <dbReference type="ARBA" id="ARBA00004382"/>
    </source>
</evidence>
<feature type="transmembrane region" description="Helical" evidence="15">
    <location>
        <begin position="31"/>
        <end position="49"/>
    </location>
</feature>
<organism evidence="17 18">
    <name type="scientific">Acidimangrovimonas pyrenivorans</name>
    <dbReference type="NCBI Taxonomy" id="2030798"/>
    <lineage>
        <taxon>Bacteria</taxon>
        <taxon>Pseudomonadati</taxon>
        <taxon>Pseudomonadota</taxon>
        <taxon>Alphaproteobacteria</taxon>
        <taxon>Rhodobacterales</taxon>
        <taxon>Paracoccaceae</taxon>
        <taxon>Acidimangrovimonas</taxon>
    </lineage>
</organism>
<evidence type="ECO:0000256" key="2">
    <source>
        <dbReference type="ARBA" id="ARBA00018370"/>
    </source>
</evidence>
<dbReference type="Proteomes" id="UP001595443">
    <property type="component" value="Unassembled WGS sequence"/>
</dbReference>
<sequence>MARKAKPGKAKNNRATEAEEAPRKKRKAGDVIVWIMLAMIVFGLGGYGVTNFGGGVRKIGSVGNAEISTDDYARALRQELQAMSAQTGKNITMQQARQIGLDQQVLGQLVTTAALDDEDAKLGISVGDARLRQEITGMSSFQGADGKFDPETYRFVLKQNGLTEAGFEAKIRDELARGLLQDAVVSGFAVPKPYVDTLISYIGERRGFETLKLTPADLATPVPAPTDDQLQAYYKDHPKTYTSLRAKRITYAELLPDMLAKTVKIDDKDLRALYAKKKADYVKPEKRLVERLVYPDLAKAKAAKAKLDVGEASFEQLVKARGLELSDIDMGDVTKGELGKAGDAVFAAKQDSVIGPVETDLGPALFRINGVIAAQTTTFDEARPDLLVELQTSKARDLISGQIEHLNDLLAGGATLEDLAKETDMTIGQIDYTAQTTDGIAAYSAFRKAADKVTKDDYPEIIQLDDGGVVAIRLDKVVEPALIPLAKVRDKVAADWKRDATDKALMARADEIKKAVAAGGKLTDFGTVDVQDPIERSGYVADAPQGMMAGVFKMKKGAVEAFQGAQTVWLVDLTRVLPPDETNPDLEKARTQLADQGSQGIANDAFQLFATALQRQAGIQINQAAVNAVNAQFH</sequence>
<evidence type="ECO:0000256" key="10">
    <source>
        <dbReference type="ARBA" id="ARBA00031484"/>
    </source>
</evidence>
<evidence type="ECO:0000256" key="7">
    <source>
        <dbReference type="ARBA" id="ARBA00023136"/>
    </source>
</evidence>
<accession>A0ABV7AF54</accession>
<comment type="subcellular location">
    <subcellularLocation>
        <location evidence="1">Cell inner membrane</location>
        <topology evidence="1">Single-pass type II membrane protein</topology>
        <orientation evidence="1">Periplasmic side</orientation>
    </subcellularLocation>
</comment>
<dbReference type="InterPro" id="IPR000297">
    <property type="entry name" value="PPIase_PpiC"/>
</dbReference>
<evidence type="ECO:0000256" key="15">
    <source>
        <dbReference type="SAM" id="Phobius"/>
    </source>
</evidence>
<dbReference type="InterPro" id="IPR052029">
    <property type="entry name" value="PpiD_chaperone"/>
</dbReference>
<keyword evidence="3" id="KW-1003">Cell membrane</keyword>
<dbReference type="RefSeq" id="WP_377832214.1">
    <property type="nucleotide sequence ID" value="NZ_JBHRSK010000004.1"/>
</dbReference>
<keyword evidence="4" id="KW-0997">Cell inner membrane</keyword>
<evidence type="ECO:0000256" key="6">
    <source>
        <dbReference type="ARBA" id="ARBA00022989"/>
    </source>
</evidence>
<evidence type="ECO:0000256" key="4">
    <source>
        <dbReference type="ARBA" id="ARBA00022519"/>
    </source>
</evidence>
<proteinExistence type="inferred from homology"/>
<comment type="similarity">
    <text evidence="11">Belongs to the PpiD chaperone family.</text>
</comment>
<dbReference type="InterPro" id="IPR027304">
    <property type="entry name" value="Trigger_fact/SurA_dom_sf"/>
</dbReference>
<comment type="caution">
    <text evidence="17">The sequence shown here is derived from an EMBL/GenBank/DDBJ whole genome shotgun (WGS) entry which is preliminary data.</text>
</comment>
<keyword evidence="8" id="KW-0143">Chaperone</keyword>
<evidence type="ECO:0000313" key="18">
    <source>
        <dbReference type="Proteomes" id="UP001595443"/>
    </source>
</evidence>
<dbReference type="PANTHER" id="PTHR47529">
    <property type="entry name" value="PEPTIDYL-PROLYL CIS-TRANS ISOMERASE D"/>
    <property type="match status" value="1"/>
</dbReference>
<dbReference type="PANTHER" id="PTHR47529:SF1">
    <property type="entry name" value="PERIPLASMIC CHAPERONE PPID"/>
    <property type="match status" value="1"/>
</dbReference>
<feature type="compositionally biased region" description="Basic residues" evidence="14">
    <location>
        <begin position="1"/>
        <end position="12"/>
    </location>
</feature>
<dbReference type="EMBL" id="JBHRSK010000004">
    <property type="protein sequence ID" value="MFC2967563.1"/>
    <property type="molecule type" value="Genomic_DNA"/>
</dbReference>
<gene>
    <name evidence="17" type="ORF">ACFOES_05615</name>
</gene>
<feature type="domain" description="PpiC" evidence="16">
    <location>
        <begin position="265"/>
        <end position="384"/>
    </location>
</feature>
<dbReference type="InterPro" id="IPR046357">
    <property type="entry name" value="PPIase_dom_sf"/>
</dbReference>
<dbReference type="SUPFAM" id="SSF54534">
    <property type="entry name" value="FKBP-like"/>
    <property type="match status" value="1"/>
</dbReference>
<dbReference type="Pfam" id="PF13624">
    <property type="entry name" value="SurA_N_3"/>
    <property type="match status" value="1"/>
</dbReference>
<keyword evidence="6 15" id="KW-1133">Transmembrane helix</keyword>
<evidence type="ECO:0000256" key="8">
    <source>
        <dbReference type="ARBA" id="ARBA00023186"/>
    </source>
</evidence>
<feature type="region of interest" description="Disordered" evidence="14">
    <location>
        <begin position="1"/>
        <end position="23"/>
    </location>
</feature>
<keyword evidence="7 15" id="KW-0472">Membrane</keyword>
<evidence type="ECO:0000256" key="14">
    <source>
        <dbReference type="SAM" id="MobiDB-lite"/>
    </source>
</evidence>